<organism evidence="1 2">
    <name type="scientific">Cellulomonas humilata</name>
    <dbReference type="NCBI Taxonomy" id="144055"/>
    <lineage>
        <taxon>Bacteria</taxon>
        <taxon>Bacillati</taxon>
        <taxon>Actinomycetota</taxon>
        <taxon>Actinomycetes</taxon>
        <taxon>Micrococcales</taxon>
        <taxon>Cellulomonadaceae</taxon>
        <taxon>Cellulomonas</taxon>
    </lineage>
</organism>
<evidence type="ECO:0000313" key="1">
    <source>
        <dbReference type="EMBL" id="NUU15814.1"/>
    </source>
</evidence>
<comment type="caution">
    <text evidence="1">The sequence shown here is derived from an EMBL/GenBank/DDBJ whole genome shotgun (WGS) entry which is preliminary data.</text>
</comment>
<accession>A0A7Y5ZZS9</accession>
<dbReference type="RefSeq" id="WP_175345725.1">
    <property type="nucleotide sequence ID" value="NZ_JABMCI010000035.1"/>
</dbReference>
<keyword evidence="2" id="KW-1185">Reference proteome</keyword>
<sequence length="200" mass="20772">MAHTVGILAIAARRAPVTAEYVVECAVALDANSARMVVPGIAEPLQGRPLAGTWNALREAARELGQLGVDVVVDIGRLGHRYEPTPMIDEADLVAVVLRGDLASVVPAAAAVRALRAARSGRVAPVALVIGGGYSPAEISEALDVSSTLSVARDDWAATALSSGVASGWRFDRSPLLRSARSVVERLSQLAPDPRPAVLS</sequence>
<name>A0A7Y5ZZS9_9CELL</name>
<dbReference type="AlphaFoldDB" id="A0A7Y5ZZS9"/>
<proteinExistence type="predicted"/>
<dbReference type="EMBL" id="JABMCI010000035">
    <property type="protein sequence ID" value="NUU15814.1"/>
    <property type="molecule type" value="Genomic_DNA"/>
</dbReference>
<reference evidence="1 2" key="1">
    <citation type="submission" date="2020-05" db="EMBL/GenBank/DDBJ databases">
        <title>Genome Sequencing of Type Strains.</title>
        <authorList>
            <person name="Lemaire J.F."/>
            <person name="Inderbitzin P."/>
            <person name="Gregorio O.A."/>
            <person name="Collins S.B."/>
            <person name="Wespe N."/>
            <person name="Knight-Connoni V."/>
        </authorList>
    </citation>
    <scope>NUCLEOTIDE SEQUENCE [LARGE SCALE GENOMIC DNA]</scope>
    <source>
        <strain evidence="1 2">ATCC 25174</strain>
    </source>
</reference>
<protein>
    <submittedName>
        <fullName evidence="1">Uncharacterized protein</fullName>
    </submittedName>
</protein>
<evidence type="ECO:0000313" key="2">
    <source>
        <dbReference type="Proteomes" id="UP000565724"/>
    </source>
</evidence>
<dbReference type="Proteomes" id="UP000565724">
    <property type="component" value="Unassembled WGS sequence"/>
</dbReference>
<gene>
    <name evidence="1" type="ORF">HP550_00930</name>
</gene>